<dbReference type="EMBL" id="JALJRB010000004">
    <property type="protein sequence ID" value="MCJ8499974.1"/>
    <property type="molecule type" value="Genomic_DNA"/>
</dbReference>
<dbReference type="InterPro" id="IPR050245">
    <property type="entry name" value="PrsA_foldase"/>
</dbReference>
<dbReference type="InterPro" id="IPR027304">
    <property type="entry name" value="Trigger_fact/SurA_dom_sf"/>
</dbReference>
<accession>A0AA41R0Y6</accession>
<dbReference type="RefSeq" id="WP_246903681.1">
    <property type="nucleotide sequence ID" value="NZ_JALJRB010000004.1"/>
</dbReference>
<name>A0AA41R0Y6_9BACT</name>
<dbReference type="PANTHER" id="PTHR47245:SF2">
    <property type="entry name" value="PEPTIDYL-PROLYL CIS-TRANS ISOMERASE HP_0175-RELATED"/>
    <property type="match status" value="1"/>
</dbReference>
<dbReference type="AlphaFoldDB" id="A0AA41R0Y6"/>
<sequence length="234" mass="26572">MNLLCKTLFETAGRALCPLVIFGLILLGGCARERTPEDVLLQVGDQTITLSEYDQSVRMAKEEAFPGERQVDPEMLADLHLRVFNQLSEELVLASYAADRGIMVSPAELEAAVDAIKADYPDDTFEETLLENAVSFPLWKRRLQARLLAEKVIRETLVDEMRITPEDVAEYHATYYPQGVPETEDRDAVHQRIVTHLRRNKGEAGYEAWIADLEKNYPVAINQTVWESYMQDTP</sequence>
<dbReference type="Proteomes" id="UP001165427">
    <property type="component" value="Unassembled WGS sequence"/>
</dbReference>
<protein>
    <submittedName>
        <fullName evidence="1">SurA N-terminal domain-containing protein</fullName>
    </submittedName>
</protein>
<reference evidence="1" key="1">
    <citation type="submission" date="2022-04" db="EMBL/GenBank/DDBJ databases">
        <title>Desulfatitalea alkaliphila sp. nov., a novel anaerobic sulfate-reducing bacterium isolated from terrestrial mud volcano, Taman Peninsula, Russia.</title>
        <authorList>
            <person name="Khomyakova M.A."/>
            <person name="Merkel A.Y."/>
            <person name="Slobodkin A.I."/>
        </authorList>
    </citation>
    <scope>NUCLEOTIDE SEQUENCE</scope>
    <source>
        <strain evidence="1">M08but</strain>
    </source>
</reference>
<organism evidence="1 2">
    <name type="scientific">Desulfatitalea alkaliphila</name>
    <dbReference type="NCBI Taxonomy" id="2929485"/>
    <lineage>
        <taxon>Bacteria</taxon>
        <taxon>Pseudomonadati</taxon>
        <taxon>Thermodesulfobacteriota</taxon>
        <taxon>Desulfobacteria</taxon>
        <taxon>Desulfobacterales</taxon>
        <taxon>Desulfosarcinaceae</taxon>
        <taxon>Desulfatitalea</taxon>
    </lineage>
</organism>
<evidence type="ECO:0000313" key="1">
    <source>
        <dbReference type="EMBL" id="MCJ8499974.1"/>
    </source>
</evidence>
<proteinExistence type="predicted"/>
<keyword evidence="2" id="KW-1185">Reference proteome</keyword>
<dbReference type="Pfam" id="PF13624">
    <property type="entry name" value="SurA_N_3"/>
    <property type="match status" value="1"/>
</dbReference>
<dbReference type="SUPFAM" id="SSF109998">
    <property type="entry name" value="Triger factor/SurA peptide-binding domain-like"/>
    <property type="match status" value="1"/>
</dbReference>
<dbReference type="PANTHER" id="PTHR47245">
    <property type="entry name" value="PEPTIDYLPROLYL ISOMERASE"/>
    <property type="match status" value="1"/>
</dbReference>
<dbReference type="Gene3D" id="1.10.4030.10">
    <property type="entry name" value="Porin chaperone SurA, peptide-binding domain"/>
    <property type="match status" value="1"/>
</dbReference>
<dbReference type="PROSITE" id="PS51257">
    <property type="entry name" value="PROKAR_LIPOPROTEIN"/>
    <property type="match status" value="1"/>
</dbReference>
<gene>
    <name evidence="1" type="ORF">MRX98_05265</name>
</gene>
<comment type="caution">
    <text evidence="1">The sequence shown here is derived from an EMBL/GenBank/DDBJ whole genome shotgun (WGS) entry which is preliminary data.</text>
</comment>
<evidence type="ECO:0000313" key="2">
    <source>
        <dbReference type="Proteomes" id="UP001165427"/>
    </source>
</evidence>